<keyword evidence="6" id="KW-1185">Reference proteome</keyword>
<dbReference type="EMBL" id="BKAG01000006">
    <property type="protein sequence ID" value="GEP41962.1"/>
    <property type="molecule type" value="Genomic_DNA"/>
</dbReference>
<gene>
    <name evidence="5" type="ORF">BGE01nite_12530</name>
</gene>
<reference evidence="5 6" key="1">
    <citation type="submission" date="2019-07" db="EMBL/GenBank/DDBJ databases">
        <title>Whole genome shotgun sequence of Brevifollis gellanilyticus NBRC 108608.</title>
        <authorList>
            <person name="Hosoyama A."/>
            <person name="Uohara A."/>
            <person name="Ohji S."/>
            <person name="Ichikawa N."/>
        </authorList>
    </citation>
    <scope>NUCLEOTIDE SEQUENCE [LARGE SCALE GENOMIC DNA]</scope>
    <source>
        <strain evidence="5 6">NBRC 108608</strain>
    </source>
</reference>
<evidence type="ECO:0000259" key="4">
    <source>
        <dbReference type="Pfam" id="PF00930"/>
    </source>
</evidence>
<feature type="domain" description="Dipeptidylpeptidase IV N-terminal" evidence="4">
    <location>
        <begin position="348"/>
        <end position="693"/>
    </location>
</feature>
<organism evidence="5 6">
    <name type="scientific">Brevifollis gellanilyticus</name>
    <dbReference type="NCBI Taxonomy" id="748831"/>
    <lineage>
        <taxon>Bacteria</taxon>
        <taxon>Pseudomonadati</taxon>
        <taxon>Verrucomicrobiota</taxon>
        <taxon>Verrucomicrobiia</taxon>
        <taxon>Verrucomicrobiales</taxon>
        <taxon>Verrucomicrobiaceae</taxon>
    </lineage>
</organism>
<evidence type="ECO:0008006" key="7">
    <source>
        <dbReference type="Google" id="ProtNLM"/>
    </source>
</evidence>
<dbReference type="PANTHER" id="PTHR11731:SF193">
    <property type="entry name" value="DIPEPTIDYL PEPTIDASE 9"/>
    <property type="match status" value="1"/>
</dbReference>
<evidence type="ECO:0000256" key="2">
    <source>
        <dbReference type="SAM" id="SignalP"/>
    </source>
</evidence>
<proteinExistence type="predicted"/>
<dbReference type="GO" id="GO:0008236">
    <property type="term" value="F:serine-type peptidase activity"/>
    <property type="evidence" value="ECO:0007669"/>
    <property type="project" value="InterPro"/>
</dbReference>
<protein>
    <recommendedName>
        <fullName evidence="7">Peptidase S9</fullName>
    </recommendedName>
</protein>
<evidence type="ECO:0000313" key="6">
    <source>
        <dbReference type="Proteomes" id="UP000321577"/>
    </source>
</evidence>
<dbReference type="InterPro" id="IPR050278">
    <property type="entry name" value="Serine_Prot_S9B/DPPIV"/>
</dbReference>
<dbReference type="PANTHER" id="PTHR11731">
    <property type="entry name" value="PROTEASE FAMILY S9B,C DIPEPTIDYL-PEPTIDASE IV-RELATED"/>
    <property type="match status" value="1"/>
</dbReference>
<dbReference type="InterPro" id="IPR002469">
    <property type="entry name" value="Peptidase_S9B_N"/>
</dbReference>
<dbReference type="InterPro" id="IPR001375">
    <property type="entry name" value="Peptidase_S9_cat"/>
</dbReference>
<feature type="domain" description="Peptidase S9 prolyl oligopeptidase catalytic" evidence="3">
    <location>
        <begin position="784"/>
        <end position="981"/>
    </location>
</feature>
<dbReference type="GO" id="GO:0006508">
    <property type="term" value="P:proteolysis"/>
    <property type="evidence" value="ECO:0007669"/>
    <property type="project" value="InterPro"/>
</dbReference>
<feature type="compositionally biased region" description="Basic and acidic residues" evidence="1">
    <location>
        <begin position="275"/>
        <end position="308"/>
    </location>
</feature>
<sequence>MIKALLIAFTLVTPALLIASETHDTRQINGWTVHVNRQLAKDDAALLDKALKLLQTQLEEIVRVVPAPAVTELQKVPLWINPEYANSHPRAEYHAGASWLRDNGRDPVMEKAVEFSNVRIFEAETRRMPNFALHELAHAFHDRVLSFQNAEIISAFETATTAGKYDNVQRQDSEGRKRLDKAYAMTNAKEYFAETSEAFFTRNDFFPFTREELKAHDPKMFAVLGKVWGAATASADPSKLTLSRIFTDEEFKDEKLEAIRWSKKTASYFTLEAPPEAKKEPEDKEQPQEAKDAKDKAKAKPTVKKKDEGKNLVRHDAATGERTILATAKVMTPEGAKGPLKVDSFEFSPDESQVLLFANTRKVWRRNTRGDYWLLNLANQKLVKIGGDAPASTLMFAKFSPDGTRVAYVQKNNLHVQNLADMKITALTKDGSDKIINGTSDWVNEEELSLRDAFRWSKDGAHLLFWQFDTTDVKRFWLVDQTKRAYQSFTTFPYPKAGQKNSSTRLGVIPSTGGAITWLKIPGDPREHYLPQADWTPDDKQVLLHQFNRLQNTLQVMLADPQTGDVKTILTETDKAWVEDTNAISWINEDFLWLSERSGWRHAYRVTLKGEIKPLTQGEFDVIDIAHLDEKGGTLDYIASPENGTQRYLYRVNLTGDDSRRLSPADQSGTHSYDISEDARWAVHTHSTFTTPPVIQLVSLPDHKTIRVLKDQAKLREKLAKVTLPKTEFLRVDIGDGIALDGWCIRPPDFDASRKYPLLMHVYGEPAGQTVKDSWGGQRILWHSMLAQQGYIVASVDTRGTPSPRGRDWRKAIYRQLGILNSAEEAKAVRALLQRFAHLDPKRVGIWGWSGGGSSSLDAIFRYPDLYSTAIAVAPVGDRALYDSIYEERYMGLPKDNADGYRLGSPLAHVKDLKGNLLIIHGTGDDNVHYQGTEKLMNELIAQNKRFTVMPYPNRDHAINTGKGISRHLYELMTAYLHEHLPVK</sequence>
<dbReference type="Proteomes" id="UP000321577">
    <property type="component" value="Unassembled WGS sequence"/>
</dbReference>
<dbReference type="Gene3D" id="3.40.390.10">
    <property type="entry name" value="Collagenase (Catalytic Domain)"/>
    <property type="match status" value="1"/>
</dbReference>
<feature type="region of interest" description="Disordered" evidence="1">
    <location>
        <begin position="272"/>
        <end position="308"/>
    </location>
</feature>
<evidence type="ECO:0000256" key="1">
    <source>
        <dbReference type="SAM" id="MobiDB-lite"/>
    </source>
</evidence>
<dbReference type="OrthoDB" id="231191at2"/>
<dbReference type="Pfam" id="PF00930">
    <property type="entry name" value="DPPIV_N"/>
    <property type="match status" value="1"/>
</dbReference>
<evidence type="ECO:0000259" key="3">
    <source>
        <dbReference type="Pfam" id="PF00326"/>
    </source>
</evidence>
<dbReference type="SUPFAM" id="SSF53474">
    <property type="entry name" value="alpha/beta-Hydrolases"/>
    <property type="match status" value="1"/>
</dbReference>
<feature type="signal peptide" evidence="2">
    <location>
        <begin position="1"/>
        <end position="19"/>
    </location>
</feature>
<dbReference type="GO" id="GO:0008239">
    <property type="term" value="F:dipeptidyl-peptidase activity"/>
    <property type="evidence" value="ECO:0007669"/>
    <property type="project" value="TreeGrafter"/>
</dbReference>
<dbReference type="SUPFAM" id="SSF82171">
    <property type="entry name" value="DPP6 N-terminal domain-like"/>
    <property type="match status" value="1"/>
</dbReference>
<dbReference type="SUPFAM" id="SSF55486">
    <property type="entry name" value="Metalloproteases ('zincins'), catalytic domain"/>
    <property type="match status" value="1"/>
</dbReference>
<dbReference type="AlphaFoldDB" id="A0A512M5F7"/>
<feature type="chain" id="PRO_5022068829" description="Peptidase S9" evidence="2">
    <location>
        <begin position="20"/>
        <end position="984"/>
    </location>
</feature>
<dbReference type="Pfam" id="PF00326">
    <property type="entry name" value="Peptidase_S9"/>
    <property type="match status" value="1"/>
</dbReference>
<dbReference type="Gene3D" id="3.40.50.1820">
    <property type="entry name" value="alpha/beta hydrolase"/>
    <property type="match status" value="1"/>
</dbReference>
<dbReference type="Gene3D" id="2.140.10.30">
    <property type="entry name" value="Dipeptidylpeptidase IV, N-terminal domain"/>
    <property type="match status" value="1"/>
</dbReference>
<dbReference type="RefSeq" id="WP_146849540.1">
    <property type="nucleotide sequence ID" value="NZ_BKAG01000006.1"/>
</dbReference>
<accession>A0A512M5F7</accession>
<keyword evidence="2" id="KW-0732">Signal</keyword>
<name>A0A512M5F7_9BACT</name>
<evidence type="ECO:0000313" key="5">
    <source>
        <dbReference type="EMBL" id="GEP41962.1"/>
    </source>
</evidence>
<dbReference type="InterPro" id="IPR024079">
    <property type="entry name" value="MetalloPept_cat_dom_sf"/>
</dbReference>
<dbReference type="GO" id="GO:0008237">
    <property type="term" value="F:metallopeptidase activity"/>
    <property type="evidence" value="ECO:0007669"/>
    <property type="project" value="InterPro"/>
</dbReference>
<dbReference type="InterPro" id="IPR029058">
    <property type="entry name" value="AB_hydrolase_fold"/>
</dbReference>
<comment type="caution">
    <text evidence="5">The sequence shown here is derived from an EMBL/GenBank/DDBJ whole genome shotgun (WGS) entry which is preliminary data.</text>
</comment>